<dbReference type="Pfam" id="PF13549">
    <property type="entry name" value="ATP-grasp_5"/>
    <property type="match status" value="1"/>
</dbReference>
<evidence type="ECO:0000256" key="1">
    <source>
        <dbReference type="ARBA" id="ARBA00022598"/>
    </source>
</evidence>
<dbReference type="InterPro" id="IPR016102">
    <property type="entry name" value="Succinyl-CoA_synth-like"/>
</dbReference>
<dbReference type="EMBL" id="LXWW01000454">
    <property type="protein sequence ID" value="OAO13156.1"/>
    <property type="molecule type" value="Genomic_DNA"/>
</dbReference>
<dbReference type="InterPro" id="IPR003781">
    <property type="entry name" value="CoA-bd"/>
</dbReference>
<dbReference type="InterPro" id="IPR043938">
    <property type="entry name" value="Ligase_CoA_dom"/>
</dbReference>
<keyword evidence="3" id="KW-0067">ATP-binding</keyword>
<comment type="caution">
    <text evidence="5">The sequence shown here is derived from an EMBL/GenBank/DDBJ whole genome shotgun (WGS) entry which is preliminary data.</text>
</comment>
<dbReference type="Proteomes" id="UP000078348">
    <property type="component" value="Unassembled WGS sequence"/>
</dbReference>
<keyword evidence="1" id="KW-0436">Ligase</keyword>
<dbReference type="InterPro" id="IPR032875">
    <property type="entry name" value="Succ_CoA_lig_flav_dom"/>
</dbReference>
<dbReference type="GO" id="GO:0043758">
    <property type="term" value="F:acetate-CoA ligase (ADP-forming) activity"/>
    <property type="evidence" value="ECO:0007669"/>
    <property type="project" value="InterPro"/>
</dbReference>
<sequence>MFVKRVATFRPSGLARMMASSLKDYPIDGFFKASSYAIVGASTKKGSLGLSIASNFIEKFHGDVFFVNPKGGEMFGKPIYKTVKDVDHEIQGAVVVVAAKFVPQTMKDLMEKGAKWITLVTGGFAESKTKEGKEAQNEIVRLANQYKCRIIGPNCMGVYDPTNVDTLFLPAIGLAKPGFGPVGVFSQSGALGVTLLNELAGRNNQGWISKFISFGNACDVDELDALRYYTTEPTIKQIWSYLEGFHNGPAFMRTVQKTTMQKPVLLIKANRGKAGAKASASHSASLAANDSVCDQLLKNSGVIRCDVWKDMQNIGTVLRHQPLPQGRRVAIVTDAGGFGVLIADAVDQYKLKLVDFTPDTVKRFRSTFPPYYQCANPMDLTGSAKTEDMIKAGHLALEDPNIDVVVMGLQPIAPGLADADVMAKTLIEHFGPGKTKKPFMVVEFGGKYPDDRTIRTMLKEAGMAVYPGGEEALRVLNKLVSYKEYLDARKSVTSETYPEIDVRQVNALFDKVLQKGRTTLTEIEGYDVFSLCGIKTPAYKLFTSGKEAGDFVEQQLRAKPGKFVAKVVSPDIIHKTDVGGVSLNIKDGETASRVVEAMNAKFSKQAIEYHGIMVSEMVPKGLEMMIGANRDATFGPITVSGLGGVLVEVLKDVVFNMCPVSVEDATLSLKNLKNERLVNGFRGQPALNKQLFAQYTSSISRIMSECPQVSEIDINPLIQGHDGSLTAVDSVFRLKH</sequence>
<reference evidence="5 6" key="1">
    <citation type="submission" date="2016-05" db="EMBL/GenBank/DDBJ databases">
        <title>Nuclear genome of Blastocystis sp. subtype 1 NandII.</title>
        <authorList>
            <person name="Gentekaki E."/>
            <person name="Curtis B."/>
            <person name="Stairs C."/>
            <person name="Eme L."/>
            <person name="Herman E."/>
            <person name="Klimes V."/>
            <person name="Arias M.C."/>
            <person name="Elias M."/>
            <person name="Hilliou F."/>
            <person name="Klute M."/>
            <person name="Malik S.-B."/>
            <person name="Pightling A."/>
            <person name="Rachubinski R."/>
            <person name="Salas D."/>
            <person name="Schlacht A."/>
            <person name="Suga H."/>
            <person name="Archibald J."/>
            <person name="Ball S.G."/>
            <person name="Clark G."/>
            <person name="Dacks J."/>
            <person name="Van Der Giezen M."/>
            <person name="Tsaousis A."/>
            <person name="Roger A."/>
        </authorList>
    </citation>
    <scope>NUCLEOTIDE SEQUENCE [LARGE SCALE GENOMIC DNA]</scope>
    <source>
        <strain evidence="6">ATCC 50177 / NandII</strain>
    </source>
</reference>
<proteinExistence type="predicted"/>
<dbReference type="Gene3D" id="3.30.1490.20">
    <property type="entry name" value="ATP-grasp fold, A domain"/>
    <property type="match status" value="1"/>
</dbReference>
<dbReference type="Gene3D" id="3.30.470.20">
    <property type="entry name" value="ATP-grasp fold, B domain"/>
    <property type="match status" value="1"/>
</dbReference>
<name>A0A196S9Z5_BLAHN</name>
<dbReference type="InterPro" id="IPR036291">
    <property type="entry name" value="NAD(P)-bd_dom_sf"/>
</dbReference>
<dbReference type="PANTHER" id="PTHR43334">
    <property type="entry name" value="ACETATE--COA LIGASE [ADP-FORMING]"/>
    <property type="match status" value="1"/>
</dbReference>
<dbReference type="AlphaFoldDB" id="A0A196S9Z5"/>
<dbReference type="Gene3D" id="3.40.50.261">
    <property type="entry name" value="Succinyl-CoA synthetase domains"/>
    <property type="match status" value="2"/>
</dbReference>
<dbReference type="Pfam" id="PF13380">
    <property type="entry name" value="CoA_binding_2"/>
    <property type="match status" value="1"/>
</dbReference>
<evidence type="ECO:0000313" key="6">
    <source>
        <dbReference type="Proteomes" id="UP000078348"/>
    </source>
</evidence>
<dbReference type="Pfam" id="PF19045">
    <property type="entry name" value="Ligase_CoA_2"/>
    <property type="match status" value="1"/>
</dbReference>
<gene>
    <name evidence="5" type="ORF">AV274_5160</name>
</gene>
<dbReference type="InterPro" id="IPR051538">
    <property type="entry name" value="Acyl-CoA_Synth/Transferase"/>
</dbReference>
<accession>A0A196S9Z5</accession>
<dbReference type="PANTHER" id="PTHR43334:SF1">
    <property type="entry name" value="3-HYDROXYPROPIONATE--COA LIGASE [ADP-FORMING]"/>
    <property type="match status" value="1"/>
</dbReference>
<evidence type="ECO:0000256" key="3">
    <source>
        <dbReference type="ARBA" id="ARBA00022840"/>
    </source>
</evidence>
<dbReference type="OrthoDB" id="188451at2759"/>
<dbReference type="Gene3D" id="3.40.50.720">
    <property type="entry name" value="NAD(P)-binding Rossmann-like Domain"/>
    <property type="match status" value="1"/>
</dbReference>
<evidence type="ECO:0000259" key="4">
    <source>
        <dbReference type="SMART" id="SM00881"/>
    </source>
</evidence>
<protein>
    <submittedName>
        <fullName evidence="5">Acetyl-CoA synthetase</fullName>
    </submittedName>
</protein>
<keyword evidence="6" id="KW-1185">Reference proteome</keyword>
<evidence type="ECO:0000256" key="2">
    <source>
        <dbReference type="ARBA" id="ARBA00022741"/>
    </source>
</evidence>
<dbReference type="SMART" id="SM00881">
    <property type="entry name" value="CoA_binding"/>
    <property type="match status" value="1"/>
</dbReference>
<dbReference type="GO" id="GO:0005524">
    <property type="term" value="F:ATP binding"/>
    <property type="evidence" value="ECO:0007669"/>
    <property type="project" value="UniProtKB-KW"/>
</dbReference>
<dbReference type="InterPro" id="IPR013815">
    <property type="entry name" value="ATP_grasp_subdomain_1"/>
</dbReference>
<dbReference type="Pfam" id="PF13607">
    <property type="entry name" value="Succ_CoA_lig"/>
    <property type="match status" value="1"/>
</dbReference>
<dbReference type="SUPFAM" id="SSF52210">
    <property type="entry name" value="Succinyl-CoA synthetase domains"/>
    <property type="match status" value="2"/>
</dbReference>
<dbReference type="SUPFAM" id="SSF51735">
    <property type="entry name" value="NAD(P)-binding Rossmann-fold domains"/>
    <property type="match status" value="1"/>
</dbReference>
<evidence type="ECO:0000313" key="5">
    <source>
        <dbReference type="EMBL" id="OAO13156.1"/>
    </source>
</evidence>
<dbReference type="SUPFAM" id="SSF56059">
    <property type="entry name" value="Glutathione synthetase ATP-binding domain-like"/>
    <property type="match status" value="1"/>
</dbReference>
<organism evidence="5 6">
    <name type="scientific">Blastocystis sp. subtype 1 (strain ATCC 50177 / NandII)</name>
    <dbReference type="NCBI Taxonomy" id="478820"/>
    <lineage>
        <taxon>Eukaryota</taxon>
        <taxon>Sar</taxon>
        <taxon>Stramenopiles</taxon>
        <taxon>Bigyra</taxon>
        <taxon>Opalozoa</taxon>
        <taxon>Opalinata</taxon>
        <taxon>Blastocystidae</taxon>
        <taxon>Blastocystis</taxon>
    </lineage>
</organism>
<feature type="domain" description="CoA-binding" evidence="4">
    <location>
        <begin position="30"/>
        <end position="124"/>
    </location>
</feature>
<dbReference type="STRING" id="478820.A0A196S9Z5"/>
<keyword evidence="2" id="KW-0547">Nucleotide-binding</keyword>